<feature type="region of interest" description="Disordered" evidence="1">
    <location>
        <begin position="128"/>
        <end position="147"/>
    </location>
</feature>
<sequence>MGVATELQKVRKALVQPVKDASNPQFRSSYVTFDAVVKSVDEAIKASEANLVWTQEVKGGQLYTVLLTDEERLDLGGVEIISARQQKGQGWVDASLDPQAQGSGLTYAKRYSLSLAFGVASEVDDDANSAQKSYQNRQQSRSKNPLNSKFGAVAKNYQTKHSLTEEEMYKQISAAFKTNIANFYAFNKLNDTQKQQIIDWISQGLE</sequence>
<comment type="caution">
    <text evidence="2">The sequence shown here is derived from an EMBL/GenBank/DDBJ whole genome shotgun (WGS) entry which is preliminary data.</text>
</comment>
<gene>
    <name evidence="2" type="ORF">B9D04_00100</name>
</gene>
<evidence type="ECO:0000256" key="1">
    <source>
        <dbReference type="SAM" id="MobiDB-lite"/>
    </source>
</evidence>
<accession>A0A1X4JP49</accession>
<name>A0A1X4JP49_9LACO</name>
<reference evidence="2 3" key="1">
    <citation type="submission" date="2017-04" db="EMBL/GenBank/DDBJ databases">
        <title>The genome sequence of Weissella cibaria isolated from wild Drosophila.</title>
        <authorList>
            <person name="Ricks N.J."/>
            <person name="Carroll C."/>
            <person name="Walters A."/>
            <person name="Newell P.D."/>
            <person name="Chaston J.M."/>
        </authorList>
    </citation>
    <scope>NUCLEOTIDE SEQUENCE [LARGE SCALE GENOMIC DNA]</scope>
    <source>
        <strain evidence="2 3">DmW_103</strain>
    </source>
</reference>
<dbReference type="EMBL" id="NDXJ01000001">
    <property type="protein sequence ID" value="OSP90546.1"/>
    <property type="molecule type" value="Genomic_DNA"/>
</dbReference>
<evidence type="ECO:0000313" key="3">
    <source>
        <dbReference type="Proteomes" id="UP000193588"/>
    </source>
</evidence>
<evidence type="ECO:0000313" key="2">
    <source>
        <dbReference type="EMBL" id="OSP90546.1"/>
    </source>
</evidence>
<dbReference type="Proteomes" id="UP000193588">
    <property type="component" value="Unassembled WGS sequence"/>
</dbReference>
<protein>
    <recommendedName>
        <fullName evidence="4">ERF superfamily protein</fullName>
    </recommendedName>
</protein>
<dbReference type="InterPro" id="IPR007499">
    <property type="entry name" value="ERF_bacteria_virus"/>
</dbReference>
<dbReference type="Pfam" id="PF04404">
    <property type="entry name" value="ERF"/>
    <property type="match status" value="1"/>
</dbReference>
<organism evidence="2 3">
    <name type="scientific">Weissella cibaria</name>
    <dbReference type="NCBI Taxonomy" id="137591"/>
    <lineage>
        <taxon>Bacteria</taxon>
        <taxon>Bacillati</taxon>
        <taxon>Bacillota</taxon>
        <taxon>Bacilli</taxon>
        <taxon>Lactobacillales</taxon>
        <taxon>Lactobacillaceae</taxon>
        <taxon>Weissella</taxon>
    </lineage>
</organism>
<dbReference type="AlphaFoldDB" id="A0A1X4JP49"/>
<evidence type="ECO:0008006" key="4">
    <source>
        <dbReference type="Google" id="ProtNLM"/>
    </source>
</evidence>
<proteinExistence type="predicted"/>
<dbReference type="RefSeq" id="WP_085636810.1">
    <property type="nucleotide sequence ID" value="NZ_JARXOD010000014.1"/>
</dbReference>